<organism evidence="1">
    <name type="scientific">marine sediment metagenome</name>
    <dbReference type="NCBI Taxonomy" id="412755"/>
    <lineage>
        <taxon>unclassified sequences</taxon>
        <taxon>metagenomes</taxon>
        <taxon>ecological metagenomes</taxon>
    </lineage>
</organism>
<dbReference type="EMBL" id="LAZR01011210">
    <property type="protein sequence ID" value="KKM62872.1"/>
    <property type="molecule type" value="Genomic_DNA"/>
</dbReference>
<reference evidence="1" key="1">
    <citation type="journal article" date="2015" name="Nature">
        <title>Complex archaea that bridge the gap between prokaryotes and eukaryotes.</title>
        <authorList>
            <person name="Spang A."/>
            <person name="Saw J.H."/>
            <person name="Jorgensen S.L."/>
            <person name="Zaremba-Niedzwiedzka K."/>
            <person name="Martijn J."/>
            <person name="Lind A.E."/>
            <person name="van Eijk R."/>
            <person name="Schleper C."/>
            <person name="Guy L."/>
            <person name="Ettema T.J."/>
        </authorList>
    </citation>
    <scope>NUCLEOTIDE SEQUENCE</scope>
</reference>
<evidence type="ECO:0000313" key="1">
    <source>
        <dbReference type="EMBL" id="KKM62872.1"/>
    </source>
</evidence>
<name>A0A0F9M0U2_9ZZZZ</name>
<gene>
    <name evidence="1" type="ORF">LCGC14_1517260</name>
</gene>
<proteinExistence type="predicted"/>
<accession>A0A0F9M0U2</accession>
<sequence>MIFDSDGTTTVVFQEDISLSKFIANLKEGYPKIKNDHIIVNLFSFSKLTSDDVMEFFQLSETHRATDKSFVLVTDKVSYDEAPSAIIVVPTLQEARDIIEIEEIERDLDL</sequence>
<dbReference type="AlphaFoldDB" id="A0A0F9M0U2"/>
<comment type="caution">
    <text evidence="1">The sequence shown here is derived from an EMBL/GenBank/DDBJ whole genome shotgun (WGS) entry which is preliminary data.</text>
</comment>
<protein>
    <submittedName>
        <fullName evidence="1">Uncharacterized protein</fullName>
    </submittedName>
</protein>